<proteinExistence type="predicted"/>
<sequence length="520" mass="55274">MRYVLILLLGLLPHSVLAANRMALVIGNDSYSDVPVLEKAGADARAVSEKLRGLGFDTVEAIDQDRRGMNSRISEFTSKLQPGDTAFVFYAGHGVEIDGENYLLPTDIIAPSGGESDFVKSESIALSDLLDRVRKTGARTAIAVIDACRDNPFETAQGRSIGGTRGLGRIAAPQGTFVIFSAGAGQMALDRLHDGDEAQNSVFTRALLPRLSKPGLELRALVSDLRIEVRDLASSVQHRQVPAYYDELLGEFYFTNAAVAAPVASALPDTGMRADLELARSVGTVNALDSFLNRYKANADDYSYTVALQLRESLAQADTAPVSRQADTETVEVAADPVVTDQRNVMRDTQVALNALGCSAGGADGVAGPRTRRAFGAYLRDSGSDLGADDLGTAHALEELQGHNGTICKVAVAPTPALKPKTTTLSMAGTWNFKATCALLVKVTGQVRYTRAGGNKYNGKLADSLGQKANTVIYLNESQLSGTDYFPGITVTWRGRLAPDGNSFTANGSTGCAVYAWRVG</sequence>
<dbReference type="InterPro" id="IPR001309">
    <property type="entry name" value="Pept_C14_p20"/>
</dbReference>
<gene>
    <name evidence="3" type="ORF">M3P21_00755</name>
</gene>
<protein>
    <submittedName>
        <fullName evidence="3">Caspase family protein</fullName>
    </submittedName>
</protein>
<dbReference type="SUPFAM" id="SSF52129">
    <property type="entry name" value="Caspase-like"/>
    <property type="match status" value="1"/>
</dbReference>
<dbReference type="Pfam" id="PF00656">
    <property type="entry name" value="Peptidase_C14"/>
    <property type="match status" value="1"/>
</dbReference>
<name>A0ABT0PWT1_9RHOB</name>
<reference evidence="3" key="1">
    <citation type="submission" date="2022-05" db="EMBL/GenBank/DDBJ databases">
        <authorList>
            <person name="Park J.-S."/>
        </authorList>
    </citation>
    <scope>NUCLEOTIDE SEQUENCE</scope>
    <source>
        <strain evidence="3">2012CJ41-6</strain>
    </source>
</reference>
<feature type="signal peptide" evidence="1">
    <location>
        <begin position="1"/>
        <end position="18"/>
    </location>
</feature>
<organism evidence="3 4">
    <name type="scientific">Ruegeria spongiae</name>
    <dbReference type="NCBI Taxonomy" id="2942209"/>
    <lineage>
        <taxon>Bacteria</taxon>
        <taxon>Pseudomonadati</taxon>
        <taxon>Pseudomonadota</taxon>
        <taxon>Alphaproteobacteria</taxon>
        <taxon>Rhodobacterales</taxon>
        <taxon>Roseobacteraceae</taxon>
        <taxon>Ruegeria</taxon>
    </lineage>
</organism>
<accession>A0ABT0PWT1</accession>
<evidence type="ECO:0000259" key="2">
    <source>
        <dbReference type="PROSITE" id="PS50208"/>
    </source>
</evidence>
<dbReference type="PANTHER" id="PTHR22576">
    <property type="entry name" value="MUCOSA ASSOCIATED LYMPHOID TISSUE LYMPHOMA TRANSLOCATION PROTEIN 1/PARACASPASE"/>
    <property type="match status" value="1"/>
</dbReference>
<dbReference type="PROSITE" id="PS50208">
    <property type="entry name" value="CASPASE_P20"/>
    <property type="match status" value="1"/>
</dbReference>
<dbReference type="InterPro" id="IPR011600">
    <property type="entry name" value="Pept_C14_caspase"/>
</dbReference>
<evidence type="ECO:0000256" key="1">
    <source>
        <dbReference type="SAM" id="SignalP"/>
    </source>
</evidence>
<dbReference type="Gene3D" id="3.40.50.1460">
    <property type="match status" value="1"/>
</dbReference>
<dbReference type="EMBL" id="JAMFMB010000001">
    <property type="protein sequence ID" value="MCL6282045.1"/>
    <property type="molecule type" value="Genomic_DNA"/>
</dbReference>
<feature type="chain" id="PRO_5046113177" evidence="1">
    <location>
        <begin position="19"/>
        <end position="520"/>
    </location>
</feature>
<keyword evidence="4" id="KW-1185">Reference proteome</keyword>
<comment type="caution">
    <text evidence="3">The sequence shown here is derived from an EMBL/GenBank/DDBJ whole genome shotgun (WGS) entry which is preliminary data.</text>
</comment>
<dbReference type="RefSeq" id="WP_249705996.1">
    <property type="nucleotide sequence ID" value="NZ_JAMFMB010000001.1"/>
</dbReference>
<evidence type="ECO:0000313" key="4">
    <source>
        <dbReference type="Proteomes" id="UP001203880"/>
    </source>
</evidence>
<dbReference type="PANTHER" id="PTHR22576:SF37">
    <property type="entry name" value="MUCOSA-ASSOCIATED LYMPHOID TISSUE LYMPHOMA TRANSLOCATION PROTEIN 1"/>
    <property type="match status" value="1"/>
</dbReference>
<dbReference type="InterPro" id="IPR052039">
    <property type="entry name" value="Caspase-related_regulators"/>
</dbReference>
<dbReference type="InterPro" id="IPR029030">
    <property type="entry name" value="Caspase-like_dom_sf"/>
</dbReference>
<keyword evidence="1" id="KW-0732">Signal</keyword>
<feature type="domain" description="Caspase family p20" evidence="2">
    <location>
        <begin position="19"/>
        <end position="152"/>
    </location>
</feature>
<dbReference type="Proteomes" id="UP001203880">
    <property type="component" value="Unassembled WGS sequence"/>
</dbReference>
<evidence type="ECO:0000313" key="3">
    <source>
        <dbReference type="EMBL" id="MCL6282045.1"/>
    </source>
</evidence>